<sequence length="94" mass="10766">MDGNLMPYMVCWDGRRWFVGYMVTEHAVLSIPGTNILGGLRACWKRVWMASRAHNPFCKLLRCMRAKTKVFPKFLRTGSATLACELGHWLCLTS</sequence>
<protein>
    <submittedName>
        <fullName evidence="1">Uncharacterized protein</fullName>
    </submittedName>
</protein>
<gene>
    <name evidence="1" type="ORF">PVK06_007626</name>
</gene>
<keyword evidence="2" id="KW-1185">Reference proteome</keyword>
<organism evidence="1 2">
    <name type="scientific">Gossypium arboreum</name>
    <name type="common">Tree cotton</name>
    <name type="synonym">Gossypium nanking</name>
    <dbReference type="NCBI Taxonomy" id="29729"/>
    <lineage>
        <taxon>Eukaryota</taxon>
        <taxon>Viridiplantae</taxon>
        <taxon>Streptophyta</taxon>
        <taxon>Embryophyta</taxon>
        <taxon>Tracheophyta</taxon>
        <taxon>Spermatophyta</taxon>
        <taxon>Magnoliopsida</taxon>
        <taxon>eudicotyledons</taxon>
        <taxon>Gunneridae</taxon>
        <taxon>Pentapetalae</taxon>
        <taxon>rosids</taxon>
        <taxon>malvids</taxon>
        <taxon>Malvales</taxon>
        <taxon>Malvaceae</taxon>
        <taxon>Malvoideae</taxon>
        <taxon>Gossypium</taxon>
    </lineage>
</organism>
<name>A0ABR0QI56_GOSAR</name>
<dbReference type="EMBL" id="JARKNE010000003">
    <property type="protein sequence ID" value="KAK5838880.1"/>
    <property type="molecule type" value="Genomic_DNA"/>
</dbReference>
<comment type="caution">
    <text evidence="1">The sequence shown here is derived from an EMBL/GenBank/DDBJ whole genome shotgun (WGS) entry which is preliminary data.</text>
</comment>
<evidence type="ECO:0000313" key="1">
    <source>
        <dbReference type="EMBL" id="KAK5838880.1"/>
    </source>
</evidence>
<accession>A0ABR0QI56</accession>
<dbReference type="Proteomes" id="UP001358586">
    <property type="component" value="Chromosome 3"/>
</dbReference>
<proteinExistence type="predicted"/>
<reference evidence="1 2" key="1">
    <citation type="submission" date="2023-03" db="EMBL/GenBank/DDBJ databases">
        <title>WGS of Gossypium arboreum.</title>
        <authorList>
            <person name="Yu D."/>
        </authorList>
    </citation>
    <scope>NUCLEOTIDE SEQUENCE [LARGE SCALE GENOMIC DNA]</scope>
    <source>
        <tissue evidence="1">Leaf</tissue>
    </source>
</reference>
<evidence type="ECO:0000313" key="2">
    <source>
        <dbReference type="Proteomes" id="UP001358586"/>
    </source>
</evidence>